<evidence type="ECO:0000256" key="2">
    <source>
        <dbReference type="ARBA" id="ARBA00008814"/>
    </source>
</evidence>
<dbReference type="Pfam" id="PF01497">
    <property type="entry name" value="Peripla_BP_2"/>
    <property type="match status" value="1"/>
</dbReference>
<protein>
    <submittedName>
        <fullName evidence="6">Iron ABC transporter substrate-binding protein</fullName>
    </submittedName>
</protein>
<dbReference type="InterPro" id="IPR051313">
    <property type="entry name" value="Bact_iron-sidero_bind"/>
</dbReference>
<evidence type="ECO:0000256" key="5">
    <source>
        <dbReference type="ARBA" id="ARBA00022729"/>
    </source>
</evidence>
<dbReference type="InterPro" id="IPR002491">
    <property type="entry name" value="ABC_transptr_periplasmic_BD"/>
</dbReference>
<dbReference type="PROSITE" id="PS51257">
    <property type="entry name" value="PROKAR_LIPOPROTEIN"/>
    <property type="match status" value="1"/>
</dbReference>
<dbReference type="GO" id="GO:1901678">
    <property type="term" value="P:iron coordination entity transport"/>
    <property type="evidence" value="ECO:0007669"/>
    <property type="project" value="UniProtKB-ARBA"/>
</dbReference>
<dbReference type="AlphaFoldDB" id="A0A0M2F422"/>
<name>A0A0M2F422_9GAMM</name>
<comment type="caution">
    <text evidence="6">The sequence shown here is derived from an EMBL/GenBank/DDBJ whole genome shotgun (WGS) entry which is preliminary data.</text>
</comment>
<sequence length="321" mass="34742">MRLNVVRLNAAFAVKATLLASMFVLAGCDQQSSSSEGSHTVSIEHAQGTTQVPQPPKKVIVFDPASLDTLDALKVEGIAGVPKSSTPLPAFLSKYNSDTYLNAGTLFEPAYEALSSAKPDLIIAGGRTRDAYDKLSGIAPTISMDVDEHQFMTSFTQRIEQLGTIFGKEDDAKKQIDDFKQQIAQTRAKTENAGNALVLMVSGGKMSAYGPKSRFGFVFDELGFKPATEFPESGRHGNVVTSEFLLSVNPEWLFILDRDSAIGRPGGESAQQVLDNPLIHKTNAWKNNRVIYLDSASLYIAGGLQSYKNLVSTVSDALDKQ</sequence>
<dbReference type="STRING" id="180957.B5S52_12875"/>
<comment type="subcellular location">
    <subcellularLocation>
        <location evidence="1">Cell envelope</location>
    </subcellularLocation>
</comment>
<dbReference type="PROSITE" id="PS50983">
    <property type="entry name" value="FE_B12_PBP"/>
    <property type="match status" value="1"/>
</dbReference>
<evidence type="ECO:0000313" key="6">
    <source>
        <dbReference type="EMBL" id="KGA34380.1"/>
    </source>
</evidence>
<reference evidence="6 7" key="1">
    <citation type="submission" date="2014-08" db="EMBL/GenBank/DDBJ databases">
        <title>Genome sequences of NCPPB Pectobacterium isolates.</title>
        <authorList>
            <person name="Glover R.H."/>
            <person name="Sapp M."/>
            <person name="Elphinstone J."/>
        </authorList>
    </citation>
    <scope>NUCLEOTIDE SEQUENCE [LARGE SCALE GENOMIC DNA]</scope>
    <source>
        <strain evidence="6 7">LMG 21372</strain>
    </source>
</reference>
<evidence type="ECO:0000256" key="1">
    <source>
        <dbReference type="ARBA" id="ARBA00004196"/>
    </source>
</evidence>
<dbReference type="Proteomes" id="UP000029435">
    <property type="component" value="Unassembled WGS sequence"/>
</dbReference>
<dbReference type="GO" id="GO:0030288">
    <property type="term" value="C:outer membrane-bounded periplasmic space"/>
    <property type="evidence" value="ECO:0007669"/>
    <property type="project" value="TreeGrafter"/>
</dbReference>
<accession>A0A0M2F422</accession>
<keyword evidence="5" id="KW-0732">Signal</keyword>
<gene>
    <name evidence="6" type="ORF">KU74_13015</name>
</gene>
<keyword evidence="4" id="KW-0410">Iron transport</keyword>
<dbReference type="Gene3D" id="3.40.50.1980">
    <property type="entry name" value="Nitrogenase molybdenum iron protein domain"/>
    <property type="match status" value="2"/>
</dbReference>
<evidence type="ECO:0000313" key="7">
    <source>
        <dbReference type="Proteomes" id="UP000029435"/>
    </source>
</evidence>
<keyword evidence="4" id="KW-0406">Ion transport</keyword>
<proteinExistence type="inferred from homology"/>
<keyword evidence="4" id="KW-0408">Iron</keyword>
<dbReference type="EMBL" id="JQOD01000002">
    <property type="protein sequence ID" value="KGA34380.1"/>
    <property type="molecule type" value="Genomic_DNA"/>
</dbReference>
<dbReference type="OrthoDB" id="63946at2"/>
<dbReference type="PANTHER" id="PTHR30532:SF28">
    <property type="entry name" value="PETROBACTIN-BINDING PROTEIN YCLQ"/>
    <property type="match status" value="1"/>
</dbReference>
<keyword evidence="3" id="KW-0813">Transport</keyword>
<evidence type="ECO:0000256" key="3">
    <source>
        <dbReference type="ARBA" id="ARBA00022448"/>
    </source>
</evidence>
<dbReference type="CDD" id="cd01140">
    <property type="entry name" value="FatB"/>
    <property type="match status" value="1"/>
</dbReference>
<dbReference type="SUPFAM" id="SSF53807">
    <property type="entry name" value="Helical backbone' metal receptor"/>
    <property type="match status" value="1"/>
</dbReference>
<dbReference type="InterPro" id="IPR033870">
    <property type="entry name" value="FatB"/>
</dbReference>
<evidence type="ECO:0000256" key="4">
    <source>
        <dbReference type="ARBA" id="ARBA00022496"/>
    </source>
</evidence>
<organism evidence="6 7">
    <name type="scientific">Pectobacterium brasiliense</name>
    <dbReference type="NCBI Taxonomy" id="180957"/>
    <lineage>
        <taxon>Bacteria</taxon>
        <taxon>Pseudomonadati</taxon>
        <taxon>Pseudomonadota</taxon>
        <taxon>Gammaproteobacteria</taxon>
        <taxon>Enterobacterales</taxon>
        <taxon>Pectobacteriaceae</taxon>
        <taxon>Pectobacterium</taxon>
    </lineage>
</organism>
<comment type="similarity">
    <text evidence="2">Belongs to the bacterial solute-binding protein 8 family.</text>
</comment>
<dbReference type="PATRIC" id="fig|180957.22.peg.163"/>
<dbReference type="PANTHER" id="PTHR30532">
    <property type="entry name" value="IRON III DICITRATE-BINDING PERIPLASMIC PROTEIN"/>
    <property type="match status" value="1"/>
</dbReference>